<sequence length="282" mass="31085" precursor="true">MKRFLILGLALAALFQVTSCKKKWKYDESSAPKTNAIVENAFSEMANMSDQAVKGNLTIYGIGQPIVRVGKYESFTETEKANCNVILTLDTVGTQDTLTIDWGTSNCTCQDQKQRRGKLIISYNGSYYNQGTIINYTPVNYYVNDHKVEGVMTIENMGPNSLGQPYYKVDIDGVVTLSTGEIATYTSDRIRTFTNGYTTLLNYWDDEYDITGTATAQVVNGDGYTANVINALHVKVGCPYITKGTLEITPTGRTTRTIDYGTGACDGTFTIEINGHTYTVVI</sequence>
<gene>
    <name evidence="1" type="ordered locus">Fluta_0947</name>
</gene>
<dbReference type="HOGENOM" id="CLU_084213_1_0_10"/>
<dbReference type="eggNOG" id="ENOG5030WKT">
    <property type="taxonomic scope" value="Bacteria"/>
</dbReference>
<keyword evidence="2" id="KW-1185">Reference proteome</keyword>
<reference evidence="1 2" key="1">
    <citation type="journal article" date="2011" name="Stand. Genomic Sci.">
        <title>Complete genome sequence of the gliding freshwater bacterium Fluviicola taffensis type strain (RW262).</title>
        <authorList>
            <person name="Woyke T."/>
            <person name="Chertkov O."/>
            <person name="Lapidus A."/>
            <person name="Nolan M."/>
            <person name="Lucas S."/>
            <person name="Del Rio T.G."/>
            <person name="Tice H."/>
            <person name="Cheng J.F."/>
            <person name="Tapia R."/>
            <person name="Han C."/>
            <person name="Goodwin L."/>
            <person name="Pitluck S."/>
            <person name="Liolios K."/>
            <person name="Pagani I."/>
            <person name="Ivanova N."/>
            <person name="Huntemann M."/>
            <person name="Mavromatis K."/>
            <person name="Mikhailova N."/>
            <person name="Pati A."/>
            <person name="Chen A."/>
            <person name="Palaniappan K."/>
            <person name="Land M."/>
            <person name="Hauser L."/>
            <person name="Brambilla E.M."/>
            <person name="Rohde M."/>
            <person name="Mwirichia R."/>
            <person name="Sikorski J."/>
            <person name="Tindall B.J."/>
            <person name="Goker M."/>
            <person name="Bristow J."/>
            <person name="Eisen J.A."/>
            <person name="Markowitz V."/>
            <person name="Hugenholtz P."/>
            <person name="Klenk H.P."/>
            <person name="Kyrpides N.C."/>
        </authorList>
    </citation>
    <scope>NUCLEOTIDE SEQUENCE [LARGE SCALE GENOMIC DNA]</scope>
    <source>
        <strain evidence="2">DSM 16823 / RW262 / RW262</strain>
    </source>
</reference>
<dbReference type="KEGG" id="fte:Fluta_0947"/>
<accession>F2IK49</accession>
<dbReference type="OrthoDB" id="1114031at2"/>
<protein>
    <submittedName>
        <fullName evidence="1">Uncharacterized protein</fullName>
    </submittedName>
</protein>
<name>F2IK49_FLUTR</name>
<evidence type="ECO:0000313" key="1">
    <source>
        <dbReference type="EMBL" id="AEA42948.1"/>
    </source>
</evidence>
<evidence type="ECO:0000313" key="2">
    <source>
        <dbReference type="Proteomes" id="UP000007463"/>
    </source>
</evidence>
<dbReference type="EMBL" id="CP002542">
    <property type="protein sequence ID" value="AEA42948.1"/>
    <property type="molecule type" value="Genomic_DNA"/>
</dbReference>
<organism evidence="1 2">
    <name type="scientific">Fluviicola taffensis (strain DSM 16823 / NCIMB 13979 / RW262)</name>
    <dbReference type="NCBI Taxonomy" id="755732"/>
    <lineage>
        <taxon>Bacteria</taxon>
        <taxon>Pseudomonadati</taxon>
        <taxon>Bacteroidota</taxon>
        <taxon>Flavobacteriia</taxon>
        <taxon>Flavobacteriales</taxon>
        <taxon>Crocinitomicaceae</taxon>
        <taxon>Fluviicola</taxon>
    </lineage>
</organism>
<proteinExistence type="predicted"/>
<dbReference type="Proteomes" id="UP000007463">
    <property type="component" value="Chromosome"/>
</dbReference>
<dbReference type="RefSeq" id="WP_013685720.1">
    <property type="nucleotide sequence ID" value="NC_015321.1"/>
</dbReference>
<reference evidence="2" key="2">
    <citation type="submission" date="2011-02" db="EMBL/GenBank/DDBJ databases">
        <title>The complete genome of Fluviicola taffensis DSM 16823.</title>
        <authorList>
            <consortium name="US DOE Joint Genome Institute (JGI-PGF)"/>
            <person name="Lucas S."/>
            <person name="Copeland A."/>
            <person name="Lapidus A."/>
            <person name="Bruce D."/>
            <person name="Goodwin L."/>
            <person name="Pitluck S."/>
            <person name="Kyrpides N."/>
            <person name="Mavromatis K."/>
            <person name="Ivanova N."/>
            <person name="Mikhailova N."/>
            <person name="Pagani I."/>
            <person name="Chertkov O."/>
            <person name="Detter J.C."/>
            <person name="Han C."/>
            <person name="Tapia R."/>
            <person name="Land M."/>
            <person name="Hauser L."/>
            <person name="Markowitz V."/>
            <person name="Cheng J.-F."/>
            <person name="Hugenholtz P."/>
            <person name="Woyke T."/>
            <person name="Wu D."/>
            <person name="Tindall B."/>
            <person name="Pomrenke H.G."/>
            <person name="Brambilla E."/>
            <person name="Klenk H.-P."/>
            <person name="Eisen J.A."/>
        </authorList>
    </citation>
    <scope>NUCLEOTIDE SEQUENCE [LARGE SCALE GENOMIC DNA]</scope>
    <source>
        <strain evidence="2">DSM 16823 / RW262 / RW262</strain>
    </source>
</reference>
<dbReference type="AlphaFoldDB" id="F2IK49"/>